<evidence type="ECO:0000256" key="1">
    <source>
        <dbReference type="ARBA" id="ARBA00010873"/>
    </source>
</evidence>
<evidence type="ECO:0000256" key="3">
    <source>
        <dbReference type="SAM" id="Coils"/>
    </source>
</evidence>
<evidence type="ECO:0000313" key="7">
    <source>
        <dbReference type="Proteomes" id="UP001596047"/>
    </source>
</evidence>
<keyword evidence="7" id="KW-1185">Reference proteome</keyword>
<dbReference type="Pfam" id="PF03389">
    <property type="entry name" value="MobA_MobL"/>
    <property type="match status" value="1"/>
</dbReference>
<evidence type="ECO:0000256" key="4">
    <source>
        <dbReference type="SAM" id="MobiDB-lite"/>
    </source>
</evidence>
<evidence type="ECO:0000313" key="6">
    <source>
        <dbReference type="EMBL" id="MFC5653734.1"/>
    </source>
</evidence>
<protein>
    <submittedName>
        <fullName evidence="6">MobA/MobL family protein</fullName>
    </submittedName>
</protein>
<sequence>MAIHRDDANNPHAHVMLTMREIGPEGFGKKVREWNERELIAKWHEAWAHDVNRVFEKANRPERIDHRSLEKQGITDRVPTIHEGPTVRDMEKKGKQTDRGDINRAAKTHNAIVYEMQSYLKQREEILQGLAQIQGAPQPKSMKQVDEEHNDLYNQRREKISEIKKLETTLKQIEQRDLLLQERERLKEKIKEIEPKGFLQRIRKANENEIRGLHRDLDRVENRIINEHKYTPNREEIPIIQKEMSVLHGAFKAMDRAFQEIGRQRSQMQQEERMRRMRQQAKSPAQDRDREWER</sequence>
<name>A0ABW0WAG9_9BACL</name>
<keyword evidence="3" id="KW-0175">Coiled coil</keyword>
<organism evidence="6 7">
    <name type="scientific">Paenibacillus solisilvae</name>
    <dbReference type="NCBI Taxonomy" id="2486751"/>
    <lineage>
        <taxon>Bacteria</taxon>
        <taxon>Bacillati</taxon>
        <taxon>Bacillota</taxon>
        <taxon>Bacilli</taxon>
        <taxon>Bacillales</taxon>
        <taxon>Paenibacillaceae</taxon>
        <taxon>Paenibacillus</taxon>
    </lineage>
</organism>
<comment type="similarity">
    <text evidence="1">Belongs to the MobA/MobL family.</text>
</comment>
<feature type="coiled-coil region" evidence="3">
    <location>
        <begin position="156"/>
        <end position="223"/>
    </location>
</feature>
<proteinExistence type="inferred from homology"/>
<dbReference type="EMBL" id="JBHSOW010000135">
    <property type="protein sequence ID" value="MFC5653734.1"/>
    <property type="molecule type" value="Genomic_DNA"/>
</dbReference>
<dbReference type="Proteomes" id="UP001596047">
    <property type="component" value="Unassembled WGS sequence"/>
</dbReference>
<feature type="region of interest" description="Disordered" evidence="4">
    <location>
        <begin position="261"/>
        <end position="294"/>
    </location>
</feature>
<dbReference type="InterPro" id="IPR005053">
    <property type="entry name" value="MobA_MobL"/>
</dbReference>
<accession>A0ABW0WAG9</accession>
<evidence type="ECO:0000259" key="5">
    <source>
        <dbReference type="Pfam" id="PF03389"/>
    </source>
</evidence>
<dbReference type="Gene3D" id="3.30.930.30">
    <property type="match status" value="1"/>
</dbReference>
<feature type="compositionally biased region" description="Basic and acidic residues" evidence="4">
    <location>
        <begin position="285"/>
        <end position="294"/>
    </location>
</feature>
<evidence type="ECO:0000256" key="2">
    <source>
        <dbReference type="ARBA" id="ARBA00022971"/>
    </source>
</evidence>
<reference evidence="7" key="1">
    <citation type="journal article" date="2019" name="Int. J. Syst. Evol. Microbiol.">
        <title>The Global Catalogue of Microorganisms (GCM) 10K type strain sequencing project: providing services to taxonomists for standard genome sequencing and annotation.</title>
        <authorList>
            <consortium name="The Broad Institute Genomics Platform"/>
            <consortium name="The Broad Institute Genome Sequencing Center for Infectious Disease"/>
            <person name="Wu L."/>
            <person name="Ma J."/>
        </authorList>
    </citation>
    <scope>NUCLEOTIDE SEQUENCE [LARGE SCALE GENOMIC DNA]</scope>
    <source>
        <strain evidence="7">CGMCC 1.3240</strain>
    </source>
</reference>
<feature type="domain" description="MobA/MobL protein" evidence="5">
    <location>
        <begin position="1"/>
        <end position="93"/>
    </location>
</feature>
<dbReference type="RefSeq" id="WP_379192598.1">
    <property type="nucleotide sequence ID" value="NZ_JBHSOW010000135.1"/>
</dbReference>
<gene>
    <name evidence="6" type="ORF">ACFPYJ_32400</name>
</gene>
<comment type="caution">
    <text evidence="6">The sequence shown here is derived from an EMBL/GenBank/DDBJ whole genome shotgun (WGS) entry which is preliminary data.</text>
</comment>
<keyword evidence="2" id="KW-0184">Conjugation</keyword>